<dbReference type="Proteomes" id="UP000198287">
    <property type="component" value="Unassembled WGS sequence"/>
</dbReference>
<reference evidence="2 3" key="1">
    <citation type="submission" date="2015-12" db="EMBL/GenBank/DDBJ databases">
        <title>The genome of Folsomia candida.</title>
        <authorList>
            <person name="Faddeeva A."/>
            <person name="Derks M.F."/>
            <person name="Anvar Y."/>
            <person name="Smit S."/>
            <person name="Van Straalen N."/>
            <person name="Roelofs D."/>
        </authorList>
    </citation>
    <scope>NUCLEOTIDE SEQUENCE [LARGE SCALE GENOMIC DNA]</scope>
    <source>
        <strain evidence="2 3">VU population</strain>
        <tissue evidence="2">Whole body</tissue>
    </source>
</reference>
<organism evidence="2 3">
    <name type="scientific">Folsomia candida</name>
    <name type="common">Springtail</name>
    <dbReference type="NCBI Taxonomy" id="158441"/>
    <lineage>
        <taxon>Eukaryota</taxon>
        <taxon>Metazoa</taxon>
        <taxon>Ecdysozoa</taxon>
        <taxon>Arthropoda</taxon>
        <taxon>Hexapoda</taxon>
        <taxon>Collembola</taxon>
        <taxon>Entomobryomorpha</taxon>
        <taxon>Isotomoidea</taxon>
        <taxon>Isotomidae</taxon>
        <taxon>Proisotominae</taxon>
        <taxon>Folsomia</taxon>
    </lineage>
</organism>
<keyword evidence="3" id="KW-1185">Reference proteome</keyword>
<keyword evidence="1" id="KW-0732">Signal</keyword>
<name>A0A226EI87_FOLCA</name>
<proteinExistence type="predicted"/>
<dbReference type="EMBL" id="LNIX01000003">
    <property type="protein sequence ID" value="OXA57375.1"/>
    <property type="molecule type" value="Genomic_DNA"/>
</dbReference>
<accession>A0A226EI87</accession>
<protein>
    <submittedName>
        <fullName evidence="2">Uncharacterized protein</fullName>
    </submittedName>
</protein>
<evidence type="ECO:0000256" key="1">
    <source>
        <dbReference type="SAM" id="SignalP"/>
    </source>
</evidence>
<dbReference type="AlphaFoldDB" id="A0A226EI87"/>
<evidence type="ECO:0000313" key="3">
    <source>
        <dbReference type="Proteomes" id="UP000198287"/>
    </source>
</evidence>
<sequence>MLHAWIHRIIAAFILLLPFVAWPSSSTSSLLDPQQELMGIYNQPDSSFEQSLQESIKCNNEVKSIKNIISKFPYPSPRDISYKNHGFRQFGDECDSSKQREFYMDLLQVAKATPVNSTSQFSFPWFIENFSKVWHKWVEHNDSLKICNPIWLLECGKSPKGKDVCVCLNVKSLAYPIELEQEMIVNEACEDSGKCHDDPGKDGEVKNPDVPGFRCVAKELEIDPDADDEPTLSGCELNLQFLGKCFSDCNHNVECTVPRTRKLGDNNKHFLHRKVCCNKSKGCFADADKNKGQIMQIRSAVTWAGLLAVFVRLGALPA</sequence>
<feature type="signal peptide" evidence="1">
    <location>
        <begin position="1"/>
        <end position="27"/>
    </location>
</feature>
<evidence type="ECO:0000313" key="2">
    <source>
        <dbReference type="EMBL" id="OXA57375.1"/>
    </source>
</evidence>
<comment type="caution">
    <text evidence="2">The sequence shown here is derived from an EMBL/GenBank/DDBJ whole genome shotgun (WGS) entry which is preliminary data.</text>
</comment>
<feature type="chain" id="PRO_5012352869" evidence="1">
    <location>
        <begin position="28"/>
        <end position="318"/>
    </location>
</feature>
<gene>
    <name evidence="2" type="ORF">Fcan01_06982</name>
</gene>